<dbReference type="EMBL" id="CP094538">
    <property type="protein sequence ID" value="UOE36778.1"/>
    <property type="molecule type" value="Genomic_DNA"/>
</dbReference>
<dbReference type="Proteomes" id="UP000831390">
    <property type="component" value="Plasmid unnamed4"/>
</dbReference>
<organism evidence="1 2">
    <name type="scientific">Hymenobacter monticola</name>
    <dbReference type="NCBI Taxonomy" id="1705399"/>
    <lineage>
        <taxon>Bacteria</taxon>
        <taxon>Pseudomonadati</taxon>
        <taxon>Bacteroidota</taxon>
        <taxon>Cytophagia</taxon>
        <taxon>Cytophagales</taxon>
        <taxon>Hymenobacteraceae</taxon>
        <taxon>Hymenobacter</taxon>
    </lineage>
</organism>
<keyword evidence="1" id="KW-0614">Plasmid</keyword>
<keyword evidence="2" id="KW-1185">Reference proteome</keyword>
<sequence>MAALQPDLWATADTVSLDAHDLARVADYLDALPAVVHARAGHGPRQFQYTRLPMSCPDEVLRALAELEAEPRVVGPAVYQLVTGVVRRYAEDDAFGWATVRAPREVDGADPTQARAALLARVEALARARGGPEAAANQVM</sequence>
<evidence type="ECO:0000313" key="1">
    <source>
        <dbReference type="EMBL" id="UOE36778.1"/>
    </source>
</evidence>
<name>A0ABY4BGA2_9BACT</name>
<evidence type="ECO:0000313" key="2">
    <source>
        <dbReference type="Proteomes" id="UP000831390"/>
    </source>
</evidence>
<gene>
    <name evidence="1" type="ORF">MTP16_25610</name>
</gene>
<geneLocation type="plasmid" evidence="1 2">
    <name>unnamed4</name>
</geneLocation>
<dbReference type="RefSeq" id="WP_243520966.1">
    <property type="nucleotide sequence ID" value="NZ_CP094538.1"/>
</dbReference>
<protein>
    <submittedName>
        <fullName evidence="1">Uncharacterized protein</fullName>
    </submittedName>
</protein>
<accession>A0ABY4BGA2</accession>
<reference evidence="1 2" key="1">
    <citation type="submission" date="2022-03" db="EMBL/GenBank/DDBJ databases">
        <title>Hymenobactersp. isolated from the air.</title>
        <authorList>
            <person name="Won M."/>
            <person name="Kwon S.-W."/>
        </authorList>
    </citation>
    <scope>NUCLEOTIDE SEQUENCE [LARGE SCALE GENOMIC DNA]</scope>
    <source>
        <strain evidence="1 2">KACC 22596</strain>
        <plasmid evidence="1 2">unnamed4</plasmid>
    </source>
</reference>
<proteinExistence type="predicted"/>